<name>A0A9D4UZ81_ADICA</name>
<gene>
    <name evidence="2" type="ORF">GOP47_0008911</name>
</gene>
<proteinExistence type="predicted"/>
<dbReference type="Proteomes" id="UP000886520">
    <property type="component" value="Chromosome 8"/>
</dbReference>
<evidence type="ECO:0000256" key="1">
    <source>
        <dbReference type="SAM" id="MobiDB-lite"/>
    </source>
</evidence>
<dbReference type="AlphaFoldDB" id="A0A9D4UZ81"/>
<keyword evidence="3" id="KW-1185">Reference proteome</keyword>
<organism evidence="2 3">
    <name type="scientific">Adiantum capillus-veneris</name>
    <name type="common">Maidenhair fern</name>
    <dbReference type="NCBI Taxonomy" id="13818"/>
    <lineage>
        <taxon>Eukaryota</taxon>
        <taxon>Viridiplantae</taxon>
        <taxon>Streptophyta</taxon>
        <taxon>Embryophyta</taxon>
        <taxon>Tracheophyta</taxon>
        <taxon>Polypodiopsida</taxon>
        <taxon>Polypodiidae</taxon>
        <taxon>Polypodiales</taxon>
        <taxon>Pteridineae</taxon>
        <taxon>Pteridaceae</taxon>
        <taxon>Vittarioideae</taxon>
        <taxon>Adiantum</taxon>
    </lineage>
</organism>
<feature type="region of interest" description="Disordered" evidence="1">
    <location>
        <begin position="74"/>
        <end position="106"/>
    </location>
</feature>
<protein>
    <submittedName>
        <fullName evidence="2">Uncharacterized protein</fullName>
    </submittedName>
</protein>
<feature type="compositionally biased region" description="Basic and acidic residues" evidence="1">
    <location>
        <begin position="93"/>
        <end position="106"/>
    </location>
</feature>
<accession>A0A9D4UZ81</accession>
<dbReference type="EMBL" id="JABFUD020000008">
    <property type="protein sequence ID" value="KAI5076846.1"/>
    <property type="molecule type" value="Genomic_DNA"/>
</dbReference>
<sequence>MQEPLMRLGARLQHWDEGIVALTGDSGASNAQVKHLSSLGGGGRGDDGPFLAPRCVLGDVGAYFGAAEPECEEGLKNHLSERPAGTLPPPPKLKGEREGKSLRRRRDSTVKVLEERCTKVMMEGWDHEESSLFETRLQSSFIGLFYLLSLQ</sequence>
<evidence type="ECO:0000313" key="3">
    <source>
        <dbReference type="Proteomes" id="UP000886520"/>
    </source>
</evidence>
<evidence type="ECO:0000313" key="2">
    <source>
        <dbReference type="EMBL" id="KAI5076846.1"/>
    </source>
</evidence>
<comment type="caution">
    <text evidence="2">The sequence shown here is derived from an EMBL/GenBank/DDBJ whole genome shotgun (WGS) entry which is preliminary data.</text>
</comment>
<reference evidence="2" key="1">
    <citation type="submission" date="2021-01" db="EMBL/GenBank/DDBJ databases">
        <title>Adiantum capillus-veneris genome.</title>
        <authorList>
            <person name="Fang Y."/>
            <person name="Liao Q."/>
        </authorList>
    </citation>
    <scope>NUCLEOTIDE SEQUENCE</scope>
    <source>
        <strain evidence="2">H3</strain>
        <tissue evidence="2">Leaf</tissue>
    </source>
</reference>